<dbReference type="AlphaFoldDB" id="A0A250JFC1"/>
<dbReference type="RefSeq" id="WP_095989868.1">
    <property type="nucleotide sequence ID" value="NZ_CP022098.1"/>
</dbReference>
<dbReference type="Pfam" id="PF05569">
    <property type="entry name" value="Peptidase_M56"/>
    <property type="match status" value="1"/>
</dbReference>
<dbReference type="InterPro" id="IPR002078">
    <property type="entry name" value="Sigma_54_int"/>
</dbReference>
<reference evidence="4 5" key="1">
    <citation type="submission" date="2017-06" db="EMBL/GenBank/DDBJ databases">
        <title>Sequencing and comparative analysis of myxobacterial genomes.</title>
        <authorList>
            <person name="Rupp O."/>
            <person name="Goesmann A."/>
            <person name="Sogaard-Andersen L."/>
        </authorList>
    </citation>
    <scope>NUCLEOTIDE SEQUENCE [LARGE SCALE GENOMIC DNA]</scope>
    <source>
        <strain evidence="4 5">DSM 52655</strain>
    </source>
</reference>
<name>A0A250JFC1_9BACT</name>
<evidence type="ECO:0000256" key="2">
    <source>
        <dbReference type="SAM" id="Phobius"/>
    </source>
</evidence>
<feature type="transmembrane region" description="Helical" evidence="2">
    <location>
        <begin position="43"/>
        <end position="62"/>
    </location>
</feature>
<keyword evidence="2" id="KW-1133">Transmembrane helix</keyword>
<evidence type="ECO:0000259" key="3">
    <source>
        <dbReference type="PROSITE" id="PS50045"/>
    </source>
</evidence>
<keyword evidence="2" id="KW-0812">Transmembrane</keyword>
<feature type="domain" description="Sigma-54 factor interaction" evidence="3">
    <location>
        <begin position="445"/>
        <end position="649"/>
    </location>
</feature>
<dbReference type="PANTHER" id="PTHR34978">
    <property type="entry name" value="POSSIBLE SENSOR-TRANSDUCER PROTEIN BLAR"/>
    <property type="match status" value="1"/>
</dbReference>
<accession>A0A250JFC1</accession>
<dbReference type="GO" id="GO:0005524">
    <property type="term" value="F:ATP binding"/>
    <property type="evidence" value="ECO:0007669"/>
    <property type="project" value="InterPro"/>
</dbReference>
<keyword evidence="2" id="KW-0472">Membrane</keyword>
<evidence type="ECO:0000256" key="1">
    <source>
        <dbReference type="SAM" id="MobiDB-lite"/>
    </source>
</evidence>
<dbReference type="GO" id="GO:0006355">
    <property type="term" value="P:regulation of DNA-templated transcription"/>
    <property type="evidence" value="ECO:0007669"/>
    <property type="project" value="InterPro"/>
</dbReference>
<feature type="region of interest" description="Disordered" evidence="1">
    <location>
        <begin position="73"/>
        <end position="102"/>
    </location>
</feature>
<dbReference type="KEGG" id="cfus:CYFUS_007776"/>
<protein>
    <submittedName>
        <fullName evidence="4">Regulatory sensor-transducer, BlaR1/MecR1 family</fullName>
    </submittedName>
</protein>
<dbReference type="Proteomes" id="UP000217257">
    <property type="component" value="Chromosome"/>
</dbReference>
<dbReference type="EMBL" id="CP022098">
    <property type="protein sequence ID" value="ATB42298.1"/>
    <property type="molecule type" value="Genomic_DNA"/>
</dbReference>
<dbReference type="PROSITE" id="PS50045">
    <property type="entry name" value="SIGMA54_INTERACT_4"/>
    <property type="match status" value="1"/>
</dbReference>
<proteinExistence type="predicted"/>
<feature type="compositionally biased region" description="Low complexity" evidence="1">
    <location>
        <begin position="90"/>
        <end position="102"/>
    </location>
</feature>
<dbReference type="CDD" id="cd07341">
    <property type="entry name" value="M56_BlaR1_MecR1_like"/>
    <property type="match status" value="1"/>
</dbReference>
<dbReference type="PANTHER" id="PTHR34978:SF3">
    <property type="entry name" value="SLR0241 PROTEIN"/>
    <property type="match status" value="1"/>
</dbReference>
<dbReference type="Gene3D" id="3.30.2010.10">
    <property type="entry name" value="Metalloproteases ('zincins'), catalytic domain"/>
    <property type="match status" value="1"/>
</dbReference>
<dbReference type="InterPro" id="IPR052173">
    <property type="entry name" value="Beta-lactam_resp_regulator"/>
</dbReference>
<feature type="transmembrane region" description="Helical" evidence="2">
    <location>
        <begin position="328"/>
        <end position="348"/>
    </location>
</feature>
<sequence>MSTLVWQSLGWALLHLLWQGTLVAVALAVALQVVDRRAASPRYLLACGALALMLVLPVLTGWHHVLTHPRTGSAPEATALAGPSEPRPLPTSAAAATSPHATGDTGLASVMGRARSVVGGNLHGLVLAWGLGVVLSSLRLLSGWLRLRRLVREAEPAPVEWQEALERLARQLGMTRPVRLLRSAAIDVPATLGWLRPVVLLPVTVLTGLSPRQLEMVLAHELAHIRRHDFAVNLVQTLVETLFFYHPAVWWMSRVIRAERENCCDDIAVGTSGNAVSYARALTALEALRELPVSGPAMSALGGSLTARVRRLVGRPATRCASRWEAGALLLTLMSGLAVAAPLVALALPASPPLQAHANPPMEVALAVAPAPAAPAQPPAPLASGSVPIPVPQPSAPAGIAGKPAPKAQAKEPLRLGLKGPFTVDQLVELKTAGVSMEQKRQWEALGYTPTVEELVQLGHANATPEYMKEMTDALGDKPTLEELAQMRFLGVSARKVKALAAAGHRALSVDQVTQAAALGMDEEFLQEMREAGQGSLTFDQLIQFQALGVKGPYIQALKDMGYDKLSADELGQFKALGVSPEYLRELREAGLDKLDPEAVVKLRALGVDASDLRKLRDEGLDKLSVDELIRLRSSGVDADFIRELREEP</sequence>
<feature type="transmembrane region" description="Helical" evidence="2">
    <location>
        <begin position="122"/>
        <end position="142"/>
    </location>
</feature>
<gene>
    <name evidence="4" type="ORF">CYFUS_007776</name>
</gene>
<dbReference type="InterPro" id="IPR008756">
    <property type="entry name" value="Peptidase_M56"/>
</dbReference>
<feature type="transmembrane region" description="Helical" evidence="2">
    <location>
        <begin position="12"/>
        <end position="31"/>
    </location>
</feature>
<evidence type="ECO:0000313" key="5">
    <source>
        <dbReference type="Proteomes" id="UP000217257"/>
    </source>
</evidence>
<evidence type="ECO:0000313" key="4">
    <source>
        <dbReference type="EMBL" id="ATB42298.1"/>
    </source>
</evidence>
<organism evidence="4 5">
    <name type="scientific">Cystobacter fuscus</name>
    <dbReference type="NCBI Taxonomy" id="43"/>
    <lineage>
        <taxon>Bacteria</taxon>
        <taxon>Pseudomonadati</taxon>
        <taxon>Myxococcota</taxon>
        <taxon>Myxococcia</taxon>
        <taxon>Myxococcales</taxon>
        <taxon>Cystobacterineae</taxon>
        <taxon>Archangiaceae</taxon>
        <taxon>Cystobacter</taxon>
    </lineage>
</organism>